<evidence type="ECO:0000313" key="3">
    <source>
        <dbReference type="Proteomes" id="UP001211065"/>
    </source>
</evidence>
<proteinExistence type="predicted"/>
<comment type="caution">
    <text evidence="2">The sequence shown here is derived from an EMBL/GenBank/DDBJ whole genome shotgun (WGS) entry which is preliminary data.</text>
</comment>
<keyword evidence="3" id="KW-1185">Reference proteome</keyword>
<feature type="transmembrane region" description="Helical" evidence="1">
    <location>
        <begin position="125"/>
        <end position="146"/>
    </location>
</feature>
<dbReference type="AlphaFoldDB" id="A0AAD5XXK3"/>
<keyword evidence="1" id="KW-1133">Transmembrane helix</keyword>
<gene>
    <name evidence="2" type="ORF">HK099_005472</name>
</gene>
<organism evidence="2 3">
    <name type="scientific">Clydaea vesicula</name>
    <dbReference type="NCBI Taxonomy" id="447962"/>
    <lineage>
        <taxon>Eukaryota</taxon>
        <taxon>Fungi</taxon>
        <taxon>Fungi incertae sedis</taxon>
        <taxon>Chytridiomycota</taxon>
        <taxon>Chytridiomycota incertae sedis</taxon>
        <taxon>Chytridiomycetes</taxon>
        <taxon>Lobulomycetales</taxon>
        <taxon>Lobulomycetaceae</taxon>
        <taxon>Clydaea</taxon>
    </lineage>
</organism>
<sequence length="383" mass="44521">MNASLNFNSTNNGTIDVSDQCVNGYHYFNNTDTLTFFLCNDLERPIVLGIDGVAFLTALWVFLFSSFTINRKKHTITTLDKLILVAEFIWMLKTFLYIFLDIFMIEVIPKDLAWGWPVWDLINLFAEAAGSISVFMFEVLIIERFFLVAKAFYKLPNFIYWTLMLVSVFVTSYDVFRCIVYNGCWFTVDVYGEEALSEFCISMKWEDYDFSRVAGTINIWFKTILDTFTGLWIIISFMKSGKIGTLFKKIRKENTTKSRKVTRVRNGLLKFLLSWLGLLWFIIIVYMINQTPMVKLYSLDDSVNVRIVNLVDSALNILRSLEVILYFKYMNQLKALLLIRKIEVPKTSNILSSLPQQMQEYPSNNAYTNNECSELISLKSRAT</sequence>
<dbReference type="EMBL" id="JADGJW010000428">
    <property type="protein sequence ID" value="KAJ3217431.1"/>
    <property type="molecule type" value="Genomic_DNA"/>
</dbReference>
<feature type="transmembrane region" description="Helical" evidence="1">
    <location>
        <begin position="268"/>
        <end position="287"/>
    </location>
</feature>
<name>A0AAD5XXK3_9FUNG</name>
<feature type="transmembrane region" description="Helical" evidence="1">
    <location>
        <begin position="158"/>
        <end position="176"/>
    </location>
</feature>
<keyword evidence="1" id="KW-0812">Transmembrane</keyword>
<accession>A0AAD5XXK3</accession>
<feature type="transmembrane region" description="Helical" evidence="1">
    <location>
        <begin position="46"/>
        <end position="70"/>
    </location>
</feature>
<reference evidence="2" key="1">
    <citation type="submission" date="2020-05" db="EMBL/GenBank/DDBJ databases">
        <title>Phylogenomic resolution of chytrid fungi.</title>
        <authorList>
            <person name="Stajich J.E."/>
            <person name="Amses K."/>
            <person name="Simmons R."/>
            <person name="Seto K."/>
            <person name="Myers J."/>
            <person name="Bonds A."/>
            <person name="Quandt C.A."/>
            <person name="Barry K."/>
            <person name="Liu P."/>
            <person name="Grigoriev I."/>
            <person name="Longcore J.E."/>
            <person name="James T.Y."/>
        </authorList>
    </citation>
    <scope>NUCLEOTIDE SEQUENCE</scope>
    <source>
        <strain evidence="2">JEL0476</strain>
    </source>
</reference>
<evidence type="ECO:0000313" key="2">
    <source>
        <dbReference type="EMBL" id="KAJ3217431.1"/>
    </source>
</evidence>
<feature type="transmembrane region" description="Helical" evidence="1">
    <location>
        <begin position="82"/>
        <end position="105"/>
    </location>
</feature>
<keyword evidence="1" id="KW-0472">Membrane</keyword>
<evidence type="ECO:0000256" key="1">
    <source>
        <dbReference type="SAM" id="Phobius"/>
    </source>
</evidence>
<protein>
    <submittedName>
        <fullName evidence="2">Uncharacterized protein</fullName>
    </submittedName>
</protein>
<dbReference type="Proteomes" id="UP001211065">
    <property type="component" value="Unassembled WGS sequence"/>
</dbReference>